<name>E5R4X1_LEPMJ</name>
<dbReference type="Proteomes" id="UP000002668">
    <property type="component" value="Genome"/>
</dbReference>
<accession>E5R4X1</accession>
<protein>
    <submittedName>
        <fullName evidence="1">Predicted protein</fullName>
    </submittedName>
</protein>
<evidence type="ECO:0000313" key="2">
    <source>
        <dbReference type="Proteomes" id="UP000002668"/>
    </source>
</evidence>
<dbReference type="EMBL" id="FP929083">
    <property type="protein sequence ID" value="CBX92244.1"/>
    <property type="molecule type" value="Genomic_DNA"/>
</dbReference>
<organism evidence="2">
    <name type="scientific">Leptosphaeria maculans (strain JN3 / isolate v23.1.3 / race Av1-4-5-6-7-8)</name>
    <name type="common">Blackleg fungus</name>
    <name type="synonym">Phoma lingam</name>
    <dbReference type="NCBI Taxonomy" id="985895"/>
    <lineage>
        <taxon>Eukaryota</taxon>
        <taxon>Fungi</taxon>
        <taxon>Dikarya</taxon>
        <taxon>Ascomycota</taxon>
        <taxon>Pezizomycotina</taxon>
        <taxon>Dothideomycetes</taxon>
        <taxon>Pleosporomycetidae</taxon>
        <taxon>Pleosporales</taxon>
        <taxon>Pleosporineae</taxon>
        <taxon>Leptosphaeriaceae</taxon>
        <taxon>Plenodomus</taxon>
        <taxon>Plenodomus lingam/Leptosphaeria maculans species complex</taxon>
    </lineage>
</organism>
<keyword evidence="2" id="KW-1185">Reference proteome</keyword>
<gene>
    <name evidence="1" type="ORF">LEMA_P049500.1</name>
</gene>
<dbReference type="InParanoid" id="E5R4X1"/>
<reference evidence="2" key="1">
    <citation type="journal article" date="2011" name="Nat. Commun.">
        <title>Effector diversification within compartments of the Leptosphaeria maculans genome affected by Repeat-Induced Point mutations.</title>
        <authorList>
            <person name="Rouxel T."/>
            <person name="Grandaubert J."/>
            <person name="Hane J.K."/>
            <person name="Hoede C."/>
            <person name="van de Wouw A.P."/>
            <person name="Couloux A."/>
            <person name="Dominguez V."/>
            <person name="Anthouard V."/>
            <person name="Bally P."/>
            <person name="Bourras S."/>
            <person name="Cozijnsen A.J."/>
            <person name="Ciuffetti L.M."/>
            <person name="Degrave A."/>
            <person name="Dilmaghani A."/>
            <person name="Duret L."/>
            <person name="Fudal I."/>
            <person name="Goodwin S.B."/>
            <person name="Gout L."/>
            <person name="Glaser N."/>
            <person name="Linglin J."/>
            <person name="Kema G.H.J."/>
            <person name="Lapalu N."/>
            <person name="Lawrence C.B."/>
            <person name="May K."/>
            <person name="Meyer M."/>
            <person name="Ollivier B."/>
            <person name="Poulain J."/>
            <person name="Schoch C.L."/>
            <person name="Simon A."/>
            <person name="Spatafora J.W."/>
            <person name="Stachowiak A."/>
            <person name="Turgeon B.G."/>
            <person name="Tyler B.M."/>
            <person name="Vincent D."/>
            <person name="Weissenbach J."/>
            <person name="Amselem J."/>
            <person name="Quesneville H."/>
            <person name="Oliver R.P."/>
            <person name="Wincker P."/>
            <person name="Balesdent M.-H."/>
            <person name="Howlett B.J."/>
        </authorList>
    </citation>
    <scope>NUCLEOTIDE SEQUENCE [LARGE SCALE GENOMIC DNA]</scope>
    <source>
        <strain evidence="2">JN3 / isolate v23.1.3 / race Av1-4-5-6-7-8</strain>
    </source>
</reference>
<evidence type="ECO:0000313" key="1">
    <source>
        <dbReference type="EMBL" id="CBX92244.1"/>
    </source>
</evidence>
<dbReference type="PROSITE" id="PS51257">
    <property type="entry name" value="PROKAR_LIPOPROTEIN"/>
    <property type="match status" value="1"/>
</dbReference>
<dbReference type="VEuPathDB" id="FungiDB:LEMA_P049500.1"/>
<sequence length="158" mass="17545">MFNSGLRFFGGLINMAAASCRFRDPDTLQSIIPASPHAHLPKTQPIPPHITQCHSSAMSICILPVPIPSHGRPGCTNSNTPRIFQSSESEKRSFFSLLFTCFHFLQLCGHVDTLDLCVSMTARHVHRGCHFDASFSRETLVVDMAAQTIWSHPIVLQM</sequence>
<dbReference type="HOGENOM" id="CLU_1669682_0_0_1"/>
<proteinExistence type="predicted"/>
<dbReference type="AlphaFoldDB" id="E5R4X1"/>